<proteinExistence type="predicted"/>
<dbReference type="InterPro" id="IPR029063">
    <property type="entry name" value="SAM-dependent_MTases_sf"/>
</dbReference>
<dbReference type="Pfam" id="PF08100">
    <property type="entry name" value="Dimerisation"/>
    <property type="match status" value="1"/>
</dbReference>
<dbReference type="Gene3D" id="3.40.50.150">
    <property type="entry name" value="Vaccinia Virus protein VP39"/>
    <property type="match status" value="1"/>
</dbReference>
<accession>A0AAE0K733</accession>
<name>A0AAE0K733_9PEZI</name>
<dbReference type="PANTHER" id="PTHR43712">
    <property type="entry name" value="PUTATIVE (AFU_ORTHOLOGUE AFUA_4G14580)-RELATED"/>
    <property type="match status" value="1"/>
</dbReference>
<dbReference type="GO" id="GO:0046983">
    <property type="term" value="F:protein dimerization activity"/>
    <property type="evidence" value="ECO:0007669"/>
    <property type="project" value="InterPro"/>
</dbReference>
<keyword evidence="2" id="KW-0808">Transferase</keyword>
<dbReference type="Pfam" id="PF00891">
    <property type="entry name" value="Methyltransf_2"/>
    <property type="match status" value="1"/>
</dbReference>
<keyword evidence="1 6" id="KW-0489">Methyltransferase</keyword>
<dbReference type="PROSITE" id="PS51683">
    <property type="entry name" value="SAM_OMT_II"/>
    <property type="match status" value="1"/>
</dbReference>
<evidence type="ECO:0000313" key="6">
    <source>
        <dbReference type="EMBL" id="KAK3370870.1"/>
    </source>
</evidence>
<evidence type="ECO:0000313" key="7">
    <source>
        <dbReference type="Proteomes" id="UP001287356"/>
    </source>
</evidence>
<evidence type="ECO:0000256" key="2">
    <source>
        <dbReference type="ARBA" id="ARBA00022679"/>
    </source>
</evidence>
<dbReference type="Proteomes" id="UP001287356">
    <property type="component" value="Unassembled WGS sequence"/>
</dbReference>
<comment type="caution">
    <text evidence="6">The sequence shown here is derived from an EMBL/GenBank/DDBJ whole genome shotgun (WGS) entry which is preliminary data.</text>
</comment>
<dbReference type="PANTHER" id="PTHR43712:SF1">
    <property type="entry name" value="HYPOTHETICAL O-METHYLTRANSFERASE (EUROFUNG)-RELATED"/>
    <property type="match status" value="1"/>
</dbReference>
<evidence type="ECO:0000256" key="1">
    <source>
        <dbReference type="ARBA" id="ARBA00022603"/>
    </source>
</evidence>
<dbReference type="Gene3D" id="1.10.10.10">
    <property type="entry name" value="Winged helix-like DNA-binding domain superfamily/Winged helix DNA-binding domain"/>
    <property type="match status" value="1"/>
</dbReference>
<dbReference type="InterPro" id="IPR001077">
    <property type="entry name" value="COMT_C"/>
</dbReference>
<dbReference type="InterPro" id="IPR036388">
    <property type="entry name" value="WH-like_DNA-bd_sf"/>
</dbReference>
<dbReference type="InterPro" id="IPR016461">
    <property type="entry name" value="COMT-like"/>
</dbReference>
<dbReference type="AlphaFoldDB" id="A0AAE0K733"/>
<sequence>MGSVPAPTAEARIASLAQEIDAIYKEVANDERSRKELFNVIQGAMGKVETPMDTIWRMIIGVLTDLVAAGKAKTAKQLAESTGASETLIVRMMRPLTALGIFREVGVSTYESAPISQLLTAPPLIGGYQFMFDLATRSLANMPRFLEKTGFQHVDGPPGPFQDSNATDDLMFPYLMKHPAMMTNFNAFMAGSLETREDWFRKFDAQSIVLDGARADDPDAVLLIDIAGGEGHDVQAFGRAFPDAPGKLVLQDLPPVIANIKQLDAKVVRQPHDMFDEQPFKGARAYYMRNIFHDWPNDRCVDIMKRIAAAMAPGYSKLLIFEWVLVPRDVPLYPALLDVNMMALLNGRERTEDEWRALLAAAGLKAIKFHTHGPAEEGLIEAELA</sequence>
<reference evidence="6" key="2">
    <citation type="submission" date="2023-06" db="EMBL/GenBank/DDBJ databases">
        <authorList>
            <consortium name="Lawrence Berkeley National Laboratory"/>
            <person name="Haridas S."/>
            <person name="Hensen N."/>
            <person name="Bonometti L."/>
            <person name="Westerberg I."/>
            <person name="Brannstrom I.O."/>
            <person name="Guillou S."/>
            <person name="Cros-Aarteil S."/>
            <person name="Calhoun S."/>
            <person name="Kuo A."/>
            <person name="Mondo S."/>
            <person name="Pangilinan J."/>
            <person name="Riley R."/>
            <person name="Labutti K."/>
            <person name="Andreopoulos B."/>
            <person name="Lipzen A."/>
            <person name="Chen C."/>
            <person name="Yanf M."/>
            <person name="Daum C."/>
            <person name="Ng V."/>
            <person name="Clum A."/>
            <person name="Steindorff A."/>
            <person name="Ohm R."/>
            <person name="Martin F."/>
            <person name="Silar P."/>
            <person name="Natvig D."/>
            <person name="Lalanne C."/>
            <person name="Gautier V."/>
            <person name="Ament-Velasquez S.L."/>
            <person name="Kruys A."/>
            <person name="Hutchinson M.I."/>
            <person name="Powell A.J."/>
            <person name="Barry K."/>
            <person name="Miller A.N."/>
            <person name="Grigoriev I.V."/>
            <person name="Debuchy R."/>
            <person name="Gladieux P."/>
            <person name="Thoren M.H."/>
            <person name="Johannesson H."/>
        </authorList>
    </citation>
    <scope>NUCLEOTIDE SEQUENCE</scope>
    <source>
        <strain evidence="6">CBS 958.72</strain>
    </source>
</reference>
<dbReference type="EMBL" id="JAULSN010000005">
    <property type="protein sequence ID" value="KAK3370870.1"/>
    <property type="molecule type" value="Genomic_DNA"/>
</dbReference>
<keyword evidence="7" id="KW-1185">Reference proteome</keyword>
<reference evidence="6" key="1">
    <citation type="journal article" date="2023" name="Mol. Phylogenet. Evol.">
        <title>Genome-scale phylogeny and comparative genomics of the fungal order Sordariales.</title>
        <authorList>
            <person name="Hensen N."/>
            <person name="Bonometti L."/>
            <person name="Westerberg I."/>
            <person name="Brannstrom I.O."/>
            <person name="Guillou S."/>
            <person name="Cros-Aarteil S."/>
            <person name="Calhoun S."/>
            <person name="Haridas S."/>
            <person name="Kuo A."/>
            <person name="Mondo S."/>
            <person name="Pangilinan J."/>
            <person name="Riley R."/>
            <person name="LaButti K."/>
            <person name="Andreopoulos B."/>
            <person name="Lipzen A."/>
            <person name="Chen C."/>
            <person name="Yan M."/>
            <person name="Daum C."/>
            <person name="Ng V."/>
            <person name="Clum A."/>
            <person name="Steindorff A."/>
            <person name="Ohm R.A."/>
            <person name="Martin F."/>
            <person name="Silar P."/>
            <person name="Natvig D.O."/>
            <person name="Lalanne C."/>
            <person name="Gautier V."/>
            <person name="Ament-Velasquez S.L."/>
            <person name="Kruys A."/>
            <person name="Hutchinson M.I."/>
            <person name="Powell A.J."/>
            <person name="Barry K."/>
            <person name="Miller A.N."/>
            <person name="Grigoriev I.V."/>
            <person name="Debuchy R."/>
            <person name="Gladieux P."/>
            <person name="Hiltunen Thoren M."/>
            <person name="Johannesson H."/>
        </authorList>
    </citation>
    <scope>NUCLEOTIDE SEQUENCE</scope>
    <source>
        <strain evidence="6">CBS 958.72</strain>
    </source>
</reference>
<dbReference type="GO" id="GO:0032259">
    <property type="term" value="P:methylation"/>
    <property type="evidence" value="ECO:0007669"/>
    <property type="project" value="UniProtKB-KW"/>
</dbReference>
<dbReference type="SUPFAM" id="SSF53335">
    <property type="entry name" value="S-adenosyl-L-methionine-dependent methyltransferases"/>
    <property type="match status" value="1"/>
</dbReference>
<organism evidence="6 7">
    <name type="scientific">Lasiosphaeria ovina</name>
    <dbReference type="NCBI Taxonomy" id="92902"/>
    <lineage>
        <taxon>Eukaryota</taxon>
        <taxon>Fungi</taxon>
        <taxon>Dikarya</taxon>
        <taxon>Ascomycota</taxon>
        <taxon>Pezizomycotina</taxon>
        <taxon>Sordariomycetes</taxon>
        <taxon>Sordariomycetidae</taxon>
        <taxon>Sordariales</taxon>
        <taxon>Lasiosphaeriaceae</taxon>
        <taxon>Lasiosphaeria</taxon>
    </lineage>
</organism>
<feature type="domain" description="O-methyltransferase dimerisation" evidence="5">
    <location>
        <begin position="64"/>
        <end position="120"/>
    </location>
</feature>
<dbReference type="SUPFAM" id="SSF46785">
    <property type="entry name" value="Winged helix' DNA-binding domain"/>
    <property type="match status" value="1"/>
</dbReference>
<protein>
    <submittedName>
        <fullName evidence="6">S-adenosyl-L-methionine-dependent methyltransferase</fullName>
    </submittedName>
</protein>
<keyword evidence="3" id="KW-0949">S-adenosyl-L-methionine</keyword>
<feature type="domain" description="O-methyltransferase C-terminal" evidence="4">
    <location>
        <begin position="222"/>
        <end position="364"/>
    </location>
</feature>
<gene>
    <name evidence="6" type="ORF">B0T24DRAFT_650101</name>
</gene>
<evidence type="ECO:0000259" key="5">
    <source>
        <dbReference type="Pfam" id="PF08100"/>
    </source>
</evidence>
<evidence type="ECO:0000256" key="3">
    <source>
        <dbReference type="ARBA" id="ARBA00022691"/>
    </source>
</evidence>
<evidence type="ECO:0000259" key="4">
    <source>
        <dbReference type="Pfam" id="PF00891"/>
    </source>
</evidence>
<dbReference type="GO" id="GO:0008171">
    <property type="term" value="F:O-methyltransferase activity"/>
    <property type="evidence" value="ECO:0007669"/>
    <property type="project" value="InterPro"/>
</dbReference>
<dbReference type="InterPro" id="IPR012967">
    <property type="entry name" value="COMT_dimerisation"/>
</dbReference>
<dbReference type="InterPro" id="IPR036390">
    <property type="entry name" value="WH_DNA-bd_sf"/>
</dbReference>